<protein>
    <submittedName>
        <fullName evidence="1">Uncharacterized protein</fullName>
    </submittedName>
</protein>
<dbReference type="EMBL" id="JAWDGP010007482">
    <property type="protein sequence ID" value="KAK3716266.1"/>
    <property type="molecule type" value="Genomic_DNA"/>
</dbReference>
<organism evidence="1 2">
    <name type="scientific">Elysia crispata</name>
    <name type="common">lettuce slug</name>
    <dbReference type="NCBI Taxonomy" id="231223"/>
    <lineage>
        <taxon>Eukaryota</taxon>
        <taxon>Metazoa</taxon>
        <taxon>Spiralia</taxon>
        <taxon>Lophotrochozoa</taxon>
        <taxon>Mollusca</taxon>
        <taxon>Gastropoda</taxon>
        <taxon>Heterobranchia</taxon>
        <taxon>Euthyneura</taxon>
        <taxon>Panpulmonata</taxon>
        <taxon>Sacoglossa</taxon>
        <taxon>Placobranchoidea</taxon>
        <taxon>Plakobranchidae</taxon>
        <taxon>Elysia</taxon>
    </lineage>
</organism>
<evidence type="ECO:0000313" key="1">
    <source>
        <dbReference type="EMBL" id="KAK3716266.1"/>
    </source>
</evidence>
<gene>
    <name evidence="1" type="ORF">RRG08_011932</name>
</gene>
<dbReference type="AlphaFoldDB" id="A0AAE0XW45"/>
<dbReference type="Proteomes" id="UP001283361">
    <property type="component" value="Unassembled WGS sequence"/>
</dbReference>
<accession>A0AAE0XW45</accession>
<name>A0AAE0XW45_9GAST</name>
<proteinExistence type="predicted"/>
<sequence length="90" mass="9755">MISLAQRLETVCNGVNCVDNCRAGEDLVTTITAALTSRTLLLPDTAQGGVTLTGRPEPLGSFSAGHWSGVCMDLMVIGEFPRELRRLWTY</sequence>
<reference evidence="1" key="1">
    <citation type="journal article" date="2023" name="G3 (Bethesda)">
        <title>A reference genome for the long-term kleptoplast-retaining sea slug Elysia crispata morphotype clarki.</title>
        <authorList>
            <person name="Eastman K.E."/>
            <person name="Pendleton A.L."/>
            <person name="Shaikh M.A."/>
            <person name="Suttiyut T."/>
            <person name="Ogas R."/>
            <person name="Tomko P."/>
            <person name="Gavelis G."/>
            <person name="Widhalm J.R."/>
            <person name="Wisecaver J.H."/>
        </authorList>
    </citation>
    <scope>NUCLEOTIDE SEQUENCE</scope>
    <source>
        <strain evidence="1">ECLA1</strain>
    </source>
</reference>
<keyword evidence="2" id="KW-1185">Reference proteome</keyword>
<evidence type="ECO:0000313" key="2">
    <source>
        <dbReference type="Proteomes" id="UP001283361"/>
    </source>
</evidence>
<comment type="caution">
    <text evidence="1">The sequence shown here is derived from an EMBL/GenBank/DDBJ whole genome shotgun (WGS) entry which is preliminary data.</text>
</comment>